<keyword evidence="5 9" id="KW-0812">Transmembrane</keyword>
<dbReference type="Gene3D" id="3.30.450.20">
    <property type="entry name" value="PAS domain"/>
    <property type="match status" value="1"/>
</dbReference>
<evidence type="ECO:0000256" key="9">
    <source>
        <dbReference type="SAM" id="Phobius"/>
    </source>
</evidence>
<dbReference type="Proteomes" id="UP000182660">
    <property type="component" value="Unassembled WGS sequence"/>
</dbReference>
<keyword evidence="13" id="KW-1185">Reference proteome</keyword>
<dbReference type="RefSeq" id="WP_075472905.1">
    <property type="nucleotide sequence ID" value="NZ_CAWQZC010000029.1"/>
</dbReference>
<dbReference type="EC" id="2.7.7.65" evidence="3"/>
<evidence type="ECO:0000313" key="14">
    <source>
        <dbReference type="Proteomes" id="UP000183794"/>
    </source>
</evidence>
<dbReference type="Proteomes" id="UP000183794">
    <property type="component" value="Unassembled WGS sequence"/>
</dbReference>
<comment type="catalytic activity">
    <reaction evidence="8">
        <text>2 GTP = 3',3'-c-di-GMP + 2 diphosphate</text>
        <dbReference type="Rhea" id="RHEA:24898"/>
        <dbReference type="ChEBI" id="CHEBI:33019"/>
        <dbReference type="ChEBI" id="CHEBI:37565"/>
        <dbReference type="ChEBI" id="CHEBI:58805"/>
        <dbReference type="EC" id="2.7.7.65"/>
    </reaction>
</comment>
<evidence type="ECO:0000256" key="1">
    <source>
        <dbReference type="ARBA" id="ARBA00001946"/>
    </source>
</evidence>
<dbReference type="InterPro" id="IPR043128">
    <property type="entry name" value="Rev_trsase/Diguanyl_cyclase"/>
</dbReference>
<sequence length="365" mass="41902">MIIIGIVAFVLFFYHSFSASLEEEKKAQSKNFIESALGIIQHFHQLELSEKLTTVEAQQMAMRTLESATYGDDGYFWINDSKGKILIQPYMPNLVGLNMTNWADSTGKYIFQEFDREARKGGGWVSYTWPKLNTSKEFPKISYVAHYPAWDWLIGTGLYLDDMKSNIFWAVCRTSGVLLLGFLIFIVTIVVIINYFVHQLSELSVRDSLTNLYTKRFLKEIIPTLMNHNKMTNHHLVAIFIDLDNFKSVNDRHGHDNGDKVLKHVARIMSDNAKQNDYCMRYGGEEFVLIGFFDSETSAVDMAEIIRHQVSELRFISDESTFNITLSAGIALHHSHSNHSFEHTLKRADMKLYEAKTAGRNRVSI</sequence>
<dbReference type="NCBIfam" id="TIGR00254">
    <property type="entry name" value="GGDEF"/>
    <property type="match status" value="1"/>
</dbReference>
<keyword evidence="4" id="KW-1003">Cell membrane</keyword>
<dbReference type="PANTHER" id="PTHR45138">
    <property type="entry name" value="REGULATORY COMPONENTS OF SENSORY TRANSDUCTION SYSTEM"/>
    <property type="match status" value="1"/>
</dbReference>
<evidence type="ECO:0000256" key="2">
    <source>
        <dbReference type="ARBA" id="ARBA00004651"/>
    </source>
</evidence>
<dbReference type="SMART" id="SM01049">
    <property type="entry name" value="Cache_2"/>
    <property type="match status" value="1"/>
</dbReference>
<proteinExistence type="predicted"/>
<dbReference type="EMBL" id="FPLJ01000069">
    <property type="protein sequence ID" value="SGY96056.1"/>
    <property type="molecule type" value="Genomic_DNA"/>
</dbReference>
<organism evidence="12 14">
    <name type="scientific">Moritella viscosa</name>
    <dbReference type="NCBI Taxonomy" id="80854"/>
    <lineage>
        <taxon>Bacteria</taxon>
        <taxon>Pseudomonadati</taxon>
        <taxon>Pseudomonadota</taxon>
        <taxon>Gammaproteobacteria</taxon>
        <taxon>Alteromonadales</taxon>
        <taxon>Moritellaceae</taxon>
        <taxon>Moritella</taxon>
    </lineage>
</organism>
<evidence type="ECO:0000313" key="13">
    <source>
        <dbReference type="Proteomes" id="UP000182660"/>
    </source>
</evidence>
<dbReference type="SMART" id="SM00267">
    <property type="entry name" value="GGDEF"/>
    <property type="match status" value="1"/>
</dbReference>
<reference evidence="11 13" key="2">
    <citation type="submission" date="2016-11" db="EMBL/GenBank/DDBJ databases">
        <authorList>
            <person name="Klemetsen T."/>
        </authorList>
    </citation>
    <scope>NUCLEOTIDE SEQUENCE [LARGE SCALE GENOMIC DNA]</scope>
    <source>
        <strain evidence="11">MT 2528</strain>
    </source>
</reference>
<name>A0A1K9ZKD9_9GAMM</name>
<dbReference type="InterPro" id="IPR000160">
    <property type="entry name" value="GGDEF_dom"/>
</dbReference>
<dbReference type="CDD" id="cd01949">
    <property type="entry name" value="GGDEF"/>
    <property type="match status" value="1"/>
</dbReference>
<feature type="domain" description="GGDEF" evidence="10">
    <location>
        <begin position="234"/>
        <end position="365"/>
    </location>
</feature>
<keyword evidence="6 9" id="KW-1133">Transmembrane helix</keyword>
<evidence type="ECO:0000313" key="11">
    <source>
        <dbReference type="EMBL" id="SGY96056.1"/>
    </source>
</evidence>
<evidence type="ECO:0000256" key="8">
    <source>
        <dbReference type="ARBA" id="ARBA00034247"/>
    </source>
</evidence>
<dbReference type="AlphaFoldDB" id="A0A1K9ZKD9"/>
<dbReference type="Gene3D" id="3.30.70.270">
    <property type="match status" value="1"/>
</dbReference>
<dbReference type="Pfam" id="PF00990">
    <property type="entry name" value="GGDEF"/>
    <property type="match status" value="1"/>
</dbReference>
<evidence type="ECO:0000256" key="7">
    <source>
        <dbReference type="ARBA" id="ARBA00023136"/>
    </source>
</evidence>
<evidence type="ECO:0000256" key="4">
    <source>
        <dbReference type="ARBA" id="ARBA00022475"/>
    </source>
</evidence>
<dbReference type="OrthoDB" id="5496380at2"/>
<feature type="transmembrane region" description="Helical" evidence="9">
    <location>
        <begin position="176"/>
        <end position="197"/>
    </location>
</feature>
<dbReference type="EMBL" id="FPLD01000091">
    <property type="protein sequence ID" value="SGZ08360.1"/>
    <property type="molecule type" value="Genomic_DNA"/>
</dbReference>
<dbReference type="GO" id="GO:0052621">
    <property type="term" value="F:diguanylate cyclase activity"/>
    <property type="evidence" value="ECO:0007669"/>
    <property type="project" value="UniProtKB-EC"/>
</dbReference>
<dbReference type="GO" id="GO:0005886">
    <property type="term" value="C:plasma membrane"/>
    <property type="evidence" value="ECO:0007669"/>
    <property type="project" value="UniProtKB-SubCell"/>
</dbReference>
<accession>A0A1K9ZKD9</accession>
<comment type="cofactor">
    <cofactor evidence="1">
        <name>Mg(2+)</name>
        <dbReference type="ChEBI" id="CHEBI:18420"/>
    </cofactor>
</comment>
<reference evidence="12 14" key="1">
    <citation type="submission" date="2016-11" db="EMBL/GenBank/DDBJ databases">
        <authorList>
            <person name="Jaros S."/>
            <person name="Januszkiewicz K."/>
            <person name="Wedrychowicz H."/>
        </authorList>
    </citation>
    <scope>NUCLEOTIDE SEQUENCE [LARGE SCALE GENOMIC DNA]</scope>
    <source>
        <strain evidence="12">NVI 5450</strain>
    </source>
</reference>
<dbReference type="PANTHER" id="PTHR45138:SF9">
    <property type="entry name" value="DIGUANYLATE CYCLASE DGCM-RELATED"/>
    <property type="match status" value="1"/>
</dbReference>
<dbReference type="InterPro" id="IPR029787">
    <property type="entry name" value="Nucleotide_cyclase"/>
</dbReference>
<dbReference type="FunFam" id="3.30.70.270:FF:000001">
    <property type="entry name" value="Diguanylate cyclase domain protein"/>
    <property type="match status" value="1"/>
</dbReference>
<evidence type="ECO:0000313" key="12">
    <source>
        <dbReference type="EMBL" id="SGZ08360.1"/>
    </source>
</evidence>
<protein>
    <recommendedName>
        <fullName evidence="3">diguanylate cyclase</fullName>
        <ecNumber evidence="3">2.7.7.65</ecNumber>
    </recommendedName>
</protein>
<dbReference type="InterPro" id="IPR050469">
    <property type="entry name" value="Diguanylate_Cyclase"/>
</dbReference>
<dbReference type="Pfam" id="PF17200">
    <property type="entry name" value="sCache_2"/>
    <property type="match status" value="1"/>
</dbReference>
<gene>
    <name evidence="11" type="ORF">MT2528_3120</name>
    <name evidence="12" type="ORF">NVI5450_3316</name>
</gene>
<evidence type="ECO:0000256" key="3">
    <source>
        <dbReference type="ARBA" id="ARBA00012528"/>
    </source>
</evidence>
<dbReference type="GeneID" id="61296953"/>
<evidence type="ECO:0000259" key="10">
    <source>
        <dbReference type="PROSITE" id="PS50887"/>
    </source>
</evidence>
<evidence type="ECO:0000256" key="5">
    <source>
        <dbReference type="ARBA" id="ARBA00022692"/>
    </source>
</evidence>
<evidence type="ECO:0000256" key="6">
    <source>
        <dbReference type="ARBA" id="ARBA00022989"/>
    </source>
</evidence>
<dbReference type="SUPFAM" id="SSF55073">
    <property type="entry name" value="Nucleotide cyclase"/>
    <property type="match status" value="1"/>
</dbReference>
<comment type="subcellular location">
    <subcellularLocation>
        <location evidence="2">Cell membrane</location>
        <topology evidence="2">Multi-pass membrane protein</topology>
    </subcellularLocation>
</comment>
<dbReference type="PROSITE" id="PS50887">
    <property type="entry name" value="GGDEF"/>
    <property type="match status" value="1"/>
</dbReference>
<keyword evidence="7 9" id="KW-0472">Membrane</keyword>
<dbReference type="InterPro" id="IPR033480">
    <property type="entry name" value="sCache_2"/>
</dbReference>